<evidence type="ECO:0000256" key="4">
    <source>
        <dbReference type="ARBA" id="ARBA00022833"/>
    </source>
</evidence>
<sequence>MDFLPTATSSDEAARNASIAVLPIGSFEQHGSHLPLATDSIVACAVAEAVSSQYDLMLLPPVTISCSHEHSDFAGTVSISAATLYAVVKDVAASLDQRGVRKLVLVSGHGGNYVLGNVAQEGNVGTCRMALFPHRDDWEQARKAGGLTTSNHEDMHGGELETSILLHVAPELVRGDADDWVAPERTHLHQIGVAGYSQSGIIGRPSLASAERGRLVLEELVRLAEPHLEHLTG</sequence>
<keyword evidence="2" id="KW-0479">Metal-binding</keyword>
<dbReference type="GO" id="GO:0009231">
    <property type="term" value="P:riboflavin biosynthetic process"/>
    <property type="evidence" value="ECO:0007669"/>
    <property type="project" value="TreeGrafter"/>
</dbReference>
<dbReference type="Gene3D" id="3.40.50.10310">
    <property type="entry name" value="Creatininase"/>
    <property type="match status" value="1"/>
</dbReference>
<dbReference type="PANTHER" id="PTHR35005:SF1">
    <property type="entry name" value="2-AMINO-5-FORMYLAMINO-6-RIBOSYLAMINOPYRIMIDIN-4(3H)-ONE 5'-MONOPHOSPHATE DEFORMYLASE"/>
    <property type="match status" value="1"/>
</dbReference>
<dbReference type="RefSeq" id="WP_011776845.1">
    <property type="nucleotide sequence ID" value="NC_008712.1"/>
</dbReference>
<comment type="cofactor">
    <cofactor evidence="1">
        <name>Zn(2+)</name>
        <dbReference type="ChEBI" id="CHEBI:29105"/>
    </cofactor>
</comment>
<geneLocation type="plasmid" evidence="6 7">
    <name>pTC1</name>
</geneLocation>
<accession>A1RCG0</accession>
<dbReference type="KEGG" id="aau:AAur_pTC10048"/>
<evidence type="ECO:0000256" key="1">
    <source>
        <dbReference type="ARBA" id="ARBA00001947"/>
    </source>
</evidence>
<organism evidence="6 7">
    <name type="scientific">Paenarthrobacter aurescens (strain TC1)</name>
    <dbReference type="NCBI Taxonomy" id="290340"/>
    <lineage>
        <taxon>Bacteria</taxon>
        <taxon>Bacillati</taxon>
        <taxon>Actinomycetota</taxon>
        <taxon>Actinomycetes</taxon>
        <taxon>Micrococcales</taxon>
        <taxon>Micrococcaceae</taxon>
        <taxon>Paenarthrobacter</taxon>
    </lineage>
</organism>
<keyword evidence="7" id="KW-1185">Reference proteome</keyword>
<reference evidence="6 7" key="1">
    <citation type="journal article" date="2006" name="PLoS Genet.">
        <title>Secrets of soil survival revealed by the genome sequence of Arthrobacter aurescens TC1.</title>
        <authorList>
            <person name="Mongodin E.F."/>
            <person name="Shapir N."/>
            <person name="Daugherty S.C."/>
            <person name="DeBoy R.T."/>
            <person name="Emerson J.B."/>
            <person name="Shvartzbeyn A."/>
            <person name="Radune D."/>
            <person name="Vamathevan J."/>
            <person name="Riggs F."/>
            <person name="Grinberg V."/>
            <person name="Khouri H."/>
            <person name="Wackett L.P."/>
            <person name="Nelson K.E."/>
            <person name="Sadowsky M.J."/>
        </authorList>
    </citation>
    <scope>NUCLEOTIDE SEQUENCE [LARGE SCALE GENOMIC DNA]</scope>
    <source>
        <strain evidence="6 7">TC1</strain>
    </source>
</reference>
<evidence type="ECO:0000313" key="7">
    <source>
        <dbReference type="Proteomes" id="UP000000637"/>
    </source>
</evidence>
<dbReference type="OrthoDB" id="9801445at2"/>
<dbReference type="EMBL" id="CP000475">
    <property type="protein sequence ID" value="ABM10557.1"/>
    <property type="molecule type" value="Genomic_DNA"/>
</dbReference>
<dbReference type="GO" id="GO:0046872">
    <property type="term" value="F:metal ion binding"/>
    <property type="evidence" value="ECO:0007669"/>
    <property type="project" value="UniProtKB-KW"/>
</dbReference>
<keyword evidence="3" id="KW-0378">Hydrolase</keyword>
<evidence type="ECO:0000256" key="5">
    <source>
        <dbReference type="ARBA" id="ARBA00024029"/>
    </source>
</evidence>
<dbReference type="AlphaFoldDB" id="A1RCG0"/>
<dbReference type="HOGENOM" id="CLU_055029_4_0_11"/>
<proteinExistence type="inferred from homology"/>
<evidence type="ECO:0000313" key="6">
    <source>
        <dbReference type="EMBL" id="ABM10557.1"/>
    </source>
</evidence>
<dbReference type="GO" id="GO:0016811">
    <property type="term" value="F:hydrolase activity, acting on carbon-nitrogen (but not peptide) bonds, in linear amides"/>
    <property type="evidence" value="ECO:0007669"/>
    <property type="project" value="TreeGrafter"/>
</dbReference>
<evidence type="ECO:0000256" key="2">
    <source>
        <dbReference type="ARBA" id="ARBA00022723"/>
    </source>
</evidence>
<comment type="similarity">
    <text evidence="5">Belongs to the creatininase superfamily.</text>
</comment>
<keyword evidence="4" id="KW-0862">Zinc</keyword>
<name>A1RCG0_PAEAT</name>
<dbReference type="InterPro" id="IPR003785">
    <property type="entry name" value="Creatininase/forma_Hydrolase"/>
</dbReference>
<dbReference type="SUPFAM" id="SSF102215">
    <property type="entry name" value="Creatininase"/>
    <property type="match status" value="1"/>
</dbReference>
<evidence type="ECO:0000256" key="3">
    <source>
        <dbReference type="ARBA" id="ARBA00022801"/>
    </source>
</evidence>
<dbReference type="Proteomes" id="UP000000637">
    <property type="component" value="Plasmid pTC1"/>
</dbReference>
<keyword evidence="6" id="KW-0614">Plasmid</keyword>
<dbReference type="Pfam" id="PF02633">
    <property type="entry name" value="Creatininase"/>
    <property type="match status" value="1"/>
</dbReference>
<dbReference type="InterPro" id="IPR024087">
    <property type="entry name" value="Creatininase-like_sf"/>
</dbReference>
<gene>
    <name evidence="6" type="ordered locus">AAur_pTC10048</name>
</gene>
<protein>
    <submittedName>
        <fullName evidence="6">Creatinine amidohydrolase</fullName>
    </submittedName>
</protein>
<dbReference type="PANTHER" id="PTHR35005">
    <property type="entry name" value="3-DEHYDRO-SCYLLO-INOSOSE HYDROLASE"/>
    <property type="match status" value="1"/>
</dbReference>